<dbReference type="InterPro" id="IPR010985">
    <property type="entry name" value="Ribbon_hlx_hlx"/>
</dbReference>
<comment type="caution">
    <text evidence="1">The sequence shown here is derived from an EMBL/GenBank/DDBJ whole genome shotgun (WGS) entry which is preliminary data.</text>
</comment>
<dbReference type="EMBL" id="JABCJJ010000020">
    <property type="protein sequence ID" value="NMR20971.1"/>
    <property type="molecule type" value="Genomic_DNA"/>
</dbReference>
<sequence length="68" mass="7768">MPTLTLRLDDDTAQALRQQAELEHRSMNDVAILAIRDRAAFTARRAARTQIIGHLIEDNRELLSRLSK</sequence>
<proteinExistence type="predicted"/>
<keyword evidence="2" id="KW-1185">Reference proteome</keyword>
<evidence type="ECO:0000313" key="2">
    <source>
        <dbReference type="Proteomes" id="UP000562124"/>
    </source>
</evidence>
<accession>A0A7Y0QHC1</accession>
<evidence type="ECO:0000313" key="1">
    <source>
        <dbReference type="EMBL" id="NMR20971.1"/>
    </source>
</evidence>
<dbReference type="GO" id="GO:0006355">
    <property type="term" value="P:regulation of DNA-templated transcription"/>
    <property type="evidence" value="ECO:0007669"/>
    <property type="project" value="InterPro"/>
</dbReference>
<name>A0A7Y0QHC1_CELFI</name>
<dbReference type="Proteomes" id="UP000562124">
    <property type="component" value="Unassembled WGS sequence"/>
</dbReference>
<organism evidence="1 2">
    <name type="scientific">Cellulomonas fimi</name>
    <dbReference type="NCBI Taxonomy" id="1708"/>
    <lineage>
        <taxon>Bacteria</taxon>
        <taxon>Bacillati</taxon>
        <taxon>Actinomycetota</taxon>
        <taxon>Actinomycetes</taxon>
        <taxon>Micrococcales</taxon>
        <taxon>Cellulomonadaceae</taxon>
        <taxon>Cellulomonas</taxon>
    </lineage>
</organism>
<dbReference type="SUPFAM" id="SSF47598">
    <property type="entry name" value="Ribbon-helix-helix"/>
    <property type="match status" value="1"/>
</dbReference>
<dbReference type="RefSeq" id="WP_169325346.1">
    <property type="nucleotide sequence ID" value="NZ_JABCJJ010000020.1"/>
</dbReference>
<gene>
    <name evidence="1" type="ORF">HIR71_12205</name>
</gene>
<reference evidence="1 2" key="1">
    <citation type="submission" date="2020-04" db="EMBL/GenBank/DDBJ databases">
        <title>Sequencing and Assembly of C. fimi.</title>
        <authorList>
            <person name="Ramsey A.R."/>
        </authorList>
    </citation>
    <scope>NUCLEOTIDE SEQUENCE [LARGE SCALE GENOMIC DNA]</scope>
    <source>
        <strain evidence="1 2">SB</strain>
    </source>
</reference>
<protein>
    <recommendedName>
        <fullName evidence="3">CopG domain protein DNA-binding domain protein</fullName>
    </recommendedName>
</protein>
<evidence type="ECO:0008006" key="3">
    <source>
        <dbReference type="Google" id="ProtNLM"/>
    </source>
</evidence>
<dbReference type="AlphaFoldDB" id="A0A7Y0QHC1"/>